<gene>
    <name evidence="1" type="ORF">LCGC14_1502460</name>
</gene>
<proteinExistence type="predicted"/>
<sequence>MGVAHENLGKIIEKMNKNPKALQVFVTDISGKPVNWNINFQFNLDAEEPFYLSIQDKKVNLNPGTMAEAEIIMSGDNKSIIKICQGKGDFTHAISREEIIVLKGKVMDIIRLTRAITIVLKTPM</sequence>
<evidence type="ECO:0000313" key="1">
    <source>
        <dbReference type="EMBL" id="KKM64335.1"/>
    </source>
</evidence>
<dbReference type="Gene3D" id="3.30.1050.10">
    <property type="entry name" value="SCP2 sterol-binding domain"/>
    <property type="match status" value="1"/>
</dbReference>
<protein>
    <recommendedName>
        <fullName evidence="2">SCP2 domain-containing protein</fullName>
    </recommendedName>
</protein>
<dbReference type="SUPFAM" id="SSF55718">
    <property type="entry name" value="SCP-like"/>
    <property type="match status" value="1"/>
</dbReference>
<dbReference type="InterPro" id="IPR036527">
    <property type="entry name" value="SCP2_sterol-bd_dom_sf"/>
</dbReference>
<comment type="caution">
    <text evidence="1">The sequence shown here is derived from an EMBL/GenBank/DDBJ whole genome shotgun (WGS) entry which is preliminary data.</text>
</comment>
<dbReference type="EMBL" id="LAZR01010922">
    <property type="protein sequence ID" value="KKM64335.1"/>
    <property type="molecule type" value="Genomic_DNA"/>
</dbReference>
<organism evidence="1">
    <name type="scientific">marine sediment metagenome</name>
    <dbReference type="NCBI Taxonomy" id="412755"/>
    <lineage>
        <taxon>unclassified sequences</taxon>
        <taxon>metagenomes</taxon>
        <taxon>ecological metagenomes</taxon>
    </lineage>
</organism>
<accession>A0A0F9LJD9</accession>
<evidence type="ECO:0008006" key="2">
    <source>
        <dbReference type="Google" id="ProtNLM"/>
    </source>
</evidence>
<name>A0A0F9LJD9_9ZZZZ</name>
<reference evidence="1" key="1">
    <citation type="journal article" date="2015" name="Nature">
        <title>Complex archaea that bridge the gap between prokaryotes and eukaryotes.</title>
        <authorList>
            <person name="Spang A."/>
            <person name="Saw J.H."/>
            <person name="Jorgensen S.L."/>
            <person name="Zaremba-Niedzwiedzka K."/>
            <person name="Martijn J."/>
            <person name="Lind A.E."/>
            <person name="van Eijk R."/>
            <person name="Schleper C."/>
            <person name="Guy L."/>
            <person name="Ettema T.J."/>
        </authorList>
    </citation>
    <scope>NUCLEOTIDE SEQUENCE</scope>
</reference>
<dbReference type="AlphaFoldDB" id="A0A0F9LJD9"/>